<keyword evidence="2" id="KW-1185">Reference proteome</keyword>
<accession>A0A1N7S320</accession>
<gene>
    <name evidence="1" type="ORF">BN2476_300169</name>
</gene>
<dbReference type="AlphaFoldDB" id="A0A1N7S320"/>
<organism evidence="1 2">
    <name type="scientific">Paraburkholderia piptadeniae</name>
    <dbReference type="NCBI Taxonomy" id="1701573"/>
    <lineage>
        <taxon>Bacteria</taxon>
        <taxon>Pseudomonadati</taxon>
        <taxon>Pseudomonadota</taxon>
        <taxon>Betaproteobacteria</taxon>
        <taxon>Burkholderiales</taxon>
        <taxon>Burkholderiaceae</taxon>
        <taxon>Paraburkholderia</taxon>
    </lineage>
</organism>
<sequence>MDARPIPWYLSALLSLPFSFTQVDLRAFDYLTAPFEHMLRESPKRNVSSSDRTTHG</sequence>
<dbReference type="EMBL" id="CYGY02000030">
    <property type="protein sequence ID" value="SIT41739.1"/>
    <property type="molecule type" value="Genomic_DNA"/>
</dbReference>
<comment type="caution">
    <text evidence="1">The sequence shown here is derived from an EMBL/GenBank/DDBJ whole genome shotgun (WGS) entry which is preliminary data.</text>
</comment>
<protein>
    <submittedName>
        <fullName evidence="1">Uncharacterized protein</fullName>
    </submittedName>
</protein>
<dbReference type="Proteomes" id="UP000195569">
    <property type="component" value="Unassembled WGS sequence"/>
</dbReference>
<name>A0A1N7S320_9BURK</name>
<evidence type="ECO:0000313" key="2">
    <source>
        <dbReference type="Proteomes" id="UP000195569"/>
    </source>
</evidence>
<evidence type="ECO:0000313" key="1">
    <source>
        <dbReference type="EMBL" id="SIT41739.1"/>
    </source>
</evidence>
<proteinExistence type="predicted"/>
<reference evidence="1" key="1">
    <citation type="submission" date="2016-12" db="EMBL/GenBank/DDBJ databases">
        <authorList>
            <person name="Moulin L."/>
        </authorList>
    </citation>
    <scope>NUCLEOTIDE SEQUENCE [LARGE SCALE GENOMIC DNA]</scope>
    <source>
        <strain evidence="1">STM 7183</strain>
    </source>
</reference>